<evidence type="ECO:0000256" key="5">
    <source>
        <dbReference type="ARBA" id="ARBA00022679"/>
    </source>
</evidence>
<evidence type="ECO:0000313" key="18">
    <source>
        <dbReference type="Proteomes" id="UP000053342"/>
    </source>
</evidence>
<dbReference type="GO" id="GO:0005524">
    <property type="term" value="F:ATP binding"/>
    <property type="evidence" value="ECO:0007669"/>
    <property type="project" value="UniProtKB-KW"/>
</dbReference>
<keyword evidence="5" id="KW-0808">Transferase</keyword>
<evidence type="ECO:0000256" key="4">
    <source>
        <dbReference type="ARBA" id="ARBA00022490"/>
    </source>
</evidence>
<dbReference type="GO" id="GO:0006915">
    <property type="term" value="P:apoptotic process"/>
    <property type="evidence" value="ECO:0007669"/>
    <property type="project" value="UniProtKB-KW"/>
</dbReference>
<dbReference type="GO" id="GO:0004869">
    <property type="term" value="F:cysteine-type endopeptidase inhibitor activity"/>
    <property type="evidence" value="ECO:0007669"/>
    <property type="project" value="TreeGrafter"/>
</dbReference>
<evidence type="ECO:0000256" key="3">
    <source>
        <dbReference type="ARBA" id="ARBA00012486"/>
    </source>
</evidence>
<comment type="subcellular location">
    <subcellularLocation>
        <location evidence="2">Cytoplasm</location>
    </subcellularLocation>
    <subcellularLocation>
        <location evidence="1">Nucleus</location>
    </subcellularLocation>
</comment>
<dbReference type="STRING" id="215243.A0A0D2APH4"/>
<evidence type="ECO:0000256" key="2">
    <source>
        <dbReference type="ARBA" id="ARBA00004496"/>
    </source>
</evidence>
<keyword evidence="8" id="KW-0833">Ubl conjugation pathway</keyword>
<dbReference type="CDD" id="cd00195">
    <property type="entry name" value="UBCc_UEV"/>
    <property type="match status" value="1"/>
</dbReference>
<sequence length="463" mass="52785">MSNQTILRISREITSIQQGSDLSIAVACQEKDVRTVHALIIGPPGTPYQYGFFDFTVDFTPEYPSKPPKVNAKTTNGGRTRFNPNIYAGGKVCLSLLGTWHGEKPGEEWSSAQGLESILWSIQSLLSNTPYENEPGYEHAKGKEDQKMNELYCAKIRHETLRIAVLAKLEDALNIQPDGSVPDRSDANTEDKSTDAEANEEAFEELTDDDEPERVTLPPRFEPYKDLYKRRFMWYLDHYTKTIATYSSQHKDGSDFCKMPFEGGGNTMDGKFNYSALGKRLVRIQEVLADETKQWAIDGMALKRRESHKAATIQRQFEQVPDYLKRMDCHNVSIELENDNPYVWILTYFGKPGTNLDGGIFKIQMAISPRFPEEQPRVTFETSIFHHRVSKKGTVCYFPKVMEELRNHVYAIVESLEEDCPPYDPRTIVNPEAAALLFGSADEKKSYFRQLRRSAQRTTEEVG</sequence>
<dbReference type="GeneID" id="27357536"/>
<dbReference type="GO" id="GO:0043066">
    <property type="term" value="P:negative regulation of apoptotic process"/>
    <property type="evidence" value="ECO:0007669"/>
    <property type="project" value="TreeGrafter"/>
</dbReference>
<evidence type="ECO:0000256" key="1">
    <source>
        <dbReference type="ARBA" id="ARBA00004123"/>
    </source>
</evidence>
<feature type="compositionally biased region" description="Basic and acidic residues" evidence="15">
    <location>
        <begin position="181"/>
        <end position="195"/>
    </location>
</feature>
<feature type="region of interest" description="Disordered" evidence="15">
    <location>
        <begin position="175"/>
        <end position="218"/>
    </location>
</feature>
<feature type="domain" description="UBC core" evidence="16">
    <location>
        <begin position="4"/>
        <end position="165"/>
    </location>
</feature>
<dbReference type="GO" id="GO:0005634">
    <property type="term" value="C:nucleus"/>
    <property type="evidence" value="ECO:0007669"/>
    <property type="project" value="UniProtKB-SubCell"/>
</dbReference>
<keyword evidence="6" id="KW-0053">Apoptosis</keyword>
<keyword evidence="7" id="KW-0547">Nucleotide-binding</keyword>
<keyword evidence="4" id="KW-0963">Cytoplasm</keyword>
<evidence type="ECO:0000256" key="14">
    <source>
        <dbReference type="ARBA" id="ARBA00042401"/>
    </source>
</evidence>
<dbReference type="Pfam" id="PF00179">
    <property type="entry name" value="UQ_con"/>
    <property type="match status" value="2"/>
</dbReference>
<keyword evidence="9" id="KW-0067">ATP-binding</keyword>
<gene>
    <name evidence="17" type="ORF">PV06_05462</name>
</gene>
<dbReference type="CDD" id="cd23809">
    <property type="entry name" value="UBCc_UBE2Z"/>
    <property type="match status" value="1"/>
</dbReference>
<dbReference type="HOGENOM" id="CLU_037142_0_0_1"/>
<evidence type="ECO:0000256" key="11">
    <source>
        <dbReference type="ARBA" id="ARBA00039894"/>
    </source>
</evidence>
<dbReference type="Proteomes" id="UP000053342">
    <property type="component" value="Unassembled WGS sequence"/>
</dbReference>
<dbReference type="InterPro" id="IPR016135">
    <property type="entry name" value="UBQ-conjugating_enzyme/RWD"/>
</dbReference>
<dbReference type="VEuPathDB" id="FungiDB:PV06_05462"/>
<evidence type="ECO:0000256" key="9">
    <source>
        <dbReference type="ARBA" id="ARBA00022840"/>
    </source>
</evidence>
<dbReference type="GO" id="GO:0005737">
    <property type="term" value="C:cytoplasm"/>
    <property type="evidence" value="ECO:0007669"/>
    <property type="project" value="UniProtKB-SubCell"/>
</dbReference>
<evidence type="ECO:0000256" key="13">
    <source>
        <dbReference type="ARBA" id="ARBA00042316"/>
    </source>
</evidence>
<keyword evidence="10" id="KW-0539">Nucleus</keyword>
<feature type="domain" description="UBC core" evidence="16">
    <location>
        <begin position="308"/>
        <end position="463"/>
    </location>
</feature>
<dbReference type="AlphaFoldDB" id="A0A0D2APH4"/>
<dbReference type="GO" id="GO:0061631">
    <property type="term" value="F:ubiquitin conjugating enzyme activity"/>
    <property type="evidence" value="ECO:0007669"/>
    <property type="project" value="UniProtKB-EC"/>
</dbReference>
<reference evidence="17 18" key="1">
    <citation type="submission" date="2015-01" db="EMBL/GenBank/DDBJ databases">
        <title>The Genome Sequence of Exophiala oligosperma CBS72588.</title>
        <authorList>
            <consortium name="The Broad Institute Genomics Platform"/>
            <person name="Cuomo C."/>
            <person name="de Hoog S."/>
            <person name="Gorbushina A."/>
            <person name="Stielow B."/>
            <person name="Teixiera M."/>
            <person name="Abouelleil A."/>
            <person name="Chapman S.B."/>
            <person name="Priest M."/>
            <person name="Young S.K."/>
            <person name="Wortman J."/>
            <person name="Nusbaum C."/>
            <person name="Birren B."/>
        </authorList>
    </citation>
    <scope>NUCLEOTIDE SEQUENCE [LARGE SCALE GENOMIC DNA]</scope>
    <source>
        <strain evidence="17 18">CBS 72588</strain>
    </source>
</reference>
<proteinExistence type="predicted"/>
<dbReference type="InterPro" id="IPR000608">
    <property type="entry name" value="UBC"/>
</dbReference>
<protein>
    <recommendedName>
        <fullName evidence="11">Ubiquitin-conjugating enzyme E2 Z</fullName>
        <ecNumber evidence="3">2.3.2.23</ecNumber>
    </recommendedName>
    <alternativeName>
        <fullName evidence="12">E2 ubiquitin-conjugating enzyme Z</fullName>
    </alternativeName>
    <alternativeName>
        <fullName evidence="14">Ubiquitin carrier protein Z</fullName>
    </alternativeName>
    <alternativeName>
        <fullName evidence="13">Ubiquitin-protein ligase Z</fullName>
    </alternativeName>
</protein>
<evidence type="ECO:0000313" key="17">
    <source>
        <dbReference type="EMBL" id="KIW41861.1"/>
    </source>
</evidence>
<dbReference type="EMBL" id="KN847336">
    <property type="protein sequence ID" value="KIW41861.1"/>
    <property type="molecule type" value="Genomic_DNA"/>
</dbReference>
<evidence type="ECO:0000256" key="15">
    <source>
        <dbReference type="SAM" id="MobiDB-lite"/>
    </source>
</evidence>
<accession>A0A0D2APH4</accession>
<evidence type="ECO:0000259" key="16">
    <source>
        <dbReference type="PROSITE" id="PS50127"/>
    </source>
</evidence>
<dbReference type="SMART" id="SM00212">
    <property type="entry name" value="UBCc"/>
    <property type="match status" value="2"/>
</dbReference>
<dbReference type="RefSeq" id="XP_016262077.1">
    <property type="nucleotide sequence ID" value="XM_016406473.1"/>
</dbReference>
<dbReference type="EC" id="2.3.2.23" evidence="3"/>
<evidence type="ECO:0000256" key="8">
    <source>
        <dbReference type="ARBA" id="ARBA00022786"/>
    </source>
</evidence>
<evidence type="ECO:0000256" key="7">
    <source>
        <dbReference type="ARBA" id="ARBA00022741"/>
    </source>
</evidence>
<dbReference type="PANTHER" id="PTHR46116">
    <property type="entry name" value="(E3-INDEPENDENT) E2 UBIQUITIN-CONJUGATING ENZYME"/>
    <property type="match status" value="1"/>
</dbReference>
<dbReference type="PROSITE" id="PS50127">
    <property type="entry name" value="UBC_2"/>
    <property type="match status" value="2"/>
</dbReference>
<evidence type="ECO:0000256" key="6">
    <source>
        <dbReference type="ARBA" id="ARBA00022703"/>
    </source>
</evidence>
<dbReference type="OrthoDB" id="1926878at2759"/>
<dbReference type="PANTHER" id="PTHR46116:SF26">
    <property type="entry name" value="UBIQUITIN-CONJUGATING ENZYME E2 Z"/>
    <property type="match status" value="1"/>
</dbReference>
<evidence type="ECO:0000256" key="10">
    <source>
        <dbReference type="ARBA" id="ARBA00023242"/>
    </source>
</evidence>
<name>A0A0D2APH4_9EURO</name>
<evidence type="ECO:0000256" key="12">
    <source>
        <dbReference type="ARBA" id="ARBA00041798"/>
    </source>
</evidence>
<dbReference type="SUPFAM" id="SSF54495">
    <property type="entry name" value="UBC-like"/>
    <property type="match status" value="2"/>
</dbReference>
<organism evidence="17 18">
    <name type="scientific">Exophiala oligosperma</name>
    <dbReference type="NCBI Taxonomy" id="215243"/>
    <lineage>
        <taxon>Eukaryota</taxon>
        <taxon>Fungi</taxon>
        <taxon>Dikarya</taxon>
        <taxon>Ascomycota</taxon>
        <taxon>Pezizomycotina</taxon>
        <taxon>Eurotiomycetes</taxon>
        <taxon>Chaetothyriomycetidae</taxon>
        <taxon>Chaetothyriales</taxon>
        <taxon>Herpotrichiellaceae</taxon>
        <taxon>Exophiala</taxon>
    </lineage>
</organism>
<keyword evidence="18" id="KW-1185">Reference proteome</keyword>
<feature type="compositionally biased region" description="Acidic residues" evidence="15">
    <location>
        <begin position="197"/>
        <end position="212"/>
    </location>
</feature>
<dbReference type="Gene3D" id="3.10.110.10">
    <property type="entry name" value="Ubiquitin Conjugating Enzyme"/>
    <property type="match status" value="2"/>
</dbReference>